<dbReference type="PANTHER" id="PTHR30055:SF148">
    <property type="entry name" value="TETR-FAMILY TRANSCRIPTIONAL REGULATOR"/>
    <property type="match status" value="1"/>
</dbReference>
<proteinExistence type="predicted"/>
<dbReference type="PROSITE" id="PS50977">
    <property type="entry name" value="HTH_TETR_2"/>
    <property type="match status" value="1"/>
</dbReference>
<dbReference type="PANTHER" id="PTHR30055">
    <property type="entry name" value="HTH-TYPE TRANSCRIPTIONAL REGULATOR RUTR"/>
    <property type="match status" value="1"/>
</dbReference>
<dbReference type="PRINTS" id="PR00455">
    <property type="entry name" value="HTHTETR"/>
</dbReference>
<dbReference type="InterPro" id="IPR001647">
    <property type="entry name" value="HTH_TetR"/>
</dbReference>
<gene>
    <name evidence="4" type="ORF">BKM31_38735</name>
</gene>
<dbReference type="Pfam" id="PF00440">
    <property type="entry name" value="TetR_N"/>
    <property type="match status" value="1"/>
</dbReference>
<evidence type="ECO:0000259" key="3">
    <source>
        <dbReference type="PROSITE" id="PS50977"/>
    </source>
</evidence>
<reference evidence="5" key="1">
    <citation type="journal article" date="2017" name="Med. Chem. Commun.">
        <title>Nonomuraea sp. ATCC 55076 harbours the largest actinomycete chromosome to date and the kistamicin biosynthetic gene cluster.</title>
        <authorList>
            <person name="Nazari B."/>
            <person name="Forneris C.C."/>
            <person name="Gibson M.I."/>
            <person name="Moon K."/>
            <person name="Schramma K.R."/>
            <person name="Seyedsayamdost M.R."/>
        </authorList>
    </citation>
    <scope>NUCLEOTIDE SEQUENCE [LARGE SCALE GENOMIC DNA]</scope>
    <source>
        <strain evidence="5">ATCC 55076</strain>
    </source>
</reference>
<dbReference type="OrthoDB" id="5068503at2"/>
<feature type="DNA-binding region" description="H-T-H motif" evidence="2">
    <location>
        <begin position="37"/>
        <end position="56"/>
    </location>
</feature>
<dbReference type="AlphaFoldDB" id="A0A1V0A8X1"/>
<dbReference type="InterPro" id="IPR036271">
    <property type="entry name" value="Tet_transcr_reg_TetR-rel_C_sf"/>
</dbReference>
<sequence>MSPRKAPALRGTDLSLREHLVTTAARLIAERGTAGLTVRAIAREADVADGVLYNHFADKEELLALALRTHLRTVVRDMGDLPVPGHGTVRDNLRTHIAYGLAFHRAVLPAFAGLIAQPRVLTAFTELSEPGEDWRDRLHAYLRAEAELGRLAPDARIEAATAMIVGVCHETILTGLLHNTSAHQDFTDEFVDDLADTVLEGIGLSRT</sequence>
<keyword evidence="5" id="KW-1185">Reference proteome</keyword>
<dbReference type="RefSeq" id="WP_080042880.1">
    <property type="nucleotide sequence ID" value="NZ_CP017717.1"/>
</dbReference>
<dbReference type="STRING" id="1909395.BKM31_38735"/>
<evidence type="ECO:0000313" key="4">
    <source>
        <dbReference type="EMBL" id="AQZ66602.1"/>
    </source>
</evidence>
<evidence type="ECO:0000256" key="2">
    <source>
        <dbReference type="PROSITE-ProRule" id="PRU00335"/>
    </source>
</evidence>
<dbReference type="SUPFAM" id="SSF46689">
    <property type="entry name" value="Homeodomain-like"/>
    <property type="match status" value="1"/>
</dbReference>
<dbReference type="Proteomes" id="UP000190797">
    <property type="component" value="Chromosome"/>
</dbReference>
<feature type="domain" description="HTH tetR-type" evidence="3">
    <location>
        <begin position="14"/>
        <end position="74"/>
    </location>
</feature>
<name>A0A1V0A8X1_9ACTN</name>
<organism evidence="4 5">
    <name type="scientific">[Actinomadura] parvosata subsp. kistnae</name>
    <dbReference type="NCBI Taxonomy" id="1909395"/>
    <lineage>
        <taxon>Bacteria</taxon>
        <taxon>Bacillati</taxon>
        <taxon>Actinomycetota</taxon>
        <taxon>Actinomycetes</taxon>
        <taxon>Streptosporangiales</taxon>
        <taxon>Streptosporangiaceae</taxon>
        <taxon>Nonomuraea</taxon>
    </lineage>
</organism>
<dbReference type="GO" id="GO:0000976">
    <property type="term" value="F:transcription cis-regulatory region binding"/>
    <property type="evidence" value="ECO:0007669"/>
    <property type="project" value="TreeGrafter"/>
</dbReference>
<dbReference type="Gene3D" id="1.10.10.60">
    <property type="entry name" value="Homeodomain-like"/>
    <property type="match status" value="1"/>
</dbReference>
<dbReference type="EMBL" id="CP017717">
    <property type="protein sequence ID" value="AQZ66602.1"/>
    <property type="molecule type" value="Genomic_DNA"/>
</dbReference>
<accession>A0A1V0A8X1</accession>
<keyword evidence="1 2" id="KW-0238">DNA-binding</keyword>
<dbReference type="SUPFAM" id="SSF48498">
    <property type="entry name" value="Tetracyclin repressor-like, C-terminal domain"/>
    <property type="match status" value="1"/>
</dbReference>
<dbReference type="InterPro" id="IPR009057">
    <property type="entry name" value="Homeodomain-like_sf"/>
</dbReference>
<protein>
    <submittedName>
        <fullName evidence="4">TetR family transcriptional regulator</fullName>
    </submittedName>
</protein>
<dbReference type="GO" id="GO:0003700">
    <property type="term" value="F:DNA-binding transcription factor activity"/>
    <property type="evidence" value="ECO:0007669"/>
    <property type="project" value="TreeGrafter"/>
</dbReference>
<evidence type="ECO:0000256" key="1">
    <source>
        <dbReference type="ARBA" id="ARBA00023125"/>
    </source>
</evidence>
<dbReference type="KEGG" id="noa:BKM31_38735"/>
<evidence type="ECO:0000313" key="5">
    <source>
        <dbReference type="Proteomes" id="UP000190797"/>
    </source>
</evidence>
<dbReference type="Gene3D" id="1.10.357.10">
    <property type="entry name" value="Tetracycline Repressor, domain 2"/>
    <property type="match status" value="1"/>
</dbReference>
<dbReference type="InterPro" id="IPR050109">
    <property type="entry name" value="HTH-type_TetR-like_transc_reg"/>
</dbReference>